<accession>A0ABV8JEL5</accession>
<organism evidence="1 2">
    <name type="scientific">Salinithrix halophila</name>
    <dbReference type="NCBI Taxonomy" id="1485204"/>
    <lineage>
        <taxon>Bacteria</taxon>
        <taxon>Bacillati</taxon>
        <taxon>Bacillota</taxon>
        <taxon>Bacilli</taxon>
        <taxon>Bacillales</taxon>
        <taxon>Thermoactinomycetaceae</taxon>
        <taxon>Salinithrix</taxon>
    </lineage>
</organism>
<evidence type="ECO:0000313" key="1">
    <source>
        <dbReference type="EMBL" id="MFC4077383.1"/>
    </source>
</evidence>
<protein>
    <recommendedName>
        <fullName evidence="3">Carboxypeptidase regulatory-like domain-containing protein</fullName>
    </recommendedName>
</protein>
<sequence>MPLMFVFSVLIAGGCSKEEPKPNLTPITIQIVNKEGEPIPRFAVGITVIIEEEEKDEVGAIPKAMLTNREGKVVVGLSTSQKYKIEAGPQKKVITISKKPMTVKFIVDSKALPE</sequence>
<evidence type="ECO:0008006" key="3">
    <source>
        <dbReference type="Google" id="ProtNLM"/>
    </source>
</evidence>
<reference evidence="2" key="1">
    <citation type="journal article" date="2019" name="Int. J. Syst. Evol. Microbiol.">
        <title>The Global Catalogue of Microorganisms (GCM) 10K type strain sequencing project: providing services to taxonomists for standard genome sequencing and annotation.</title>
        <authorList>
            <consortium name="The Broad Institute Genomics Platform"/>
            <consortium name="The Broad Institute Genome Sequencing Center for Infectious Disease"/>
            <person name="Wu L."/>
            <person name="Ma J."/>
        </authorList>
    </citation>
    <scope>NUCLEOTIDE SEQUENCE [LARGE SCALE GENOMIC DNA]</scope>
    <source>
        <strain evidence="2">IBRC-M 10813</strain>
    </source>
</reference>
<dbReference type="Proteomes" id="UP001595843">
    <property type="component" value="Unassembled WGS sequence"/>
</dbReference>
<evidence type="ECO:0000313" key="2">
    <source>
        <dbReference type="Proteomes" id="UP001595843"/>
    </source>
</evidence>
<gene>
    <name evidence="1" type="ORF">ACFOUO_11285</name>
</gene>
<name>A0ABV8JEL5_9BACL</name>
<dbReference type="EMBL" id="JBHSAP010000015">
    <property type="protein sequence ID" value="MFC4077383.1"/>
    <property type="molecule type" value="Genomic_DNA"/>
</dbReference>
<proteinExistence type="predicted"/>
<comment type="caution">
    <text evidence="1">The sequence shown here is derived from an EMBL/GenBank/DDBJ whole genome shotgun (WGS) entry which is preliminary data.</text>
</comment>
<keyword evidence="2" id="KW-1185">Reference proteome</keyword>